<comment type="similarity">
    <text evidence="7">Belongs to the binding-protein-dependent transport system permease family.</text>
</comment>
<feature type="domain" description="ABC transmembrane type-1" evidence="9">
    <location>
        <begin position="374"/>
        <end position="555"/>
    </location>
</feature>
<feature type="transmembrane region" description="Helical" evidence="7">
    <location>
        <begin position="378"/>
        <end position="399"/>
    </location>
</feature>
<reference evidence="10" key="1">
    <citation type="submission" date="2022-09" db="EMBL/GenBank/DDBJ databases">
        <authorList>
            <person name="Li D."/>
            <person name="Cheng J."/>
            <person name="Li Y."/>
        </authorList>
    </citation>
    <scope>NUCLEOTIDE SEQUENCE</scope>
    <source>
        <strain evidence="10">DL</strain>
    </source>
</reference>
<evidence type="ECO:0000256" key="8">
    <source>
        <dbReference type="SAM" id="MobiDB-lite"/>
    </source>
</evidence>
<feature type="transmembrane region" description="Helical" evidence="7">
    <location>
        <begin position="168"/>
        <end position="190"/>
    </location>
</feature>
<accession>A0ABY6FRQ5</accession>
<dbReference type="PANTHER" id="PTHR30043">
    <property type="entry name" value="PHOSPHONATES TRANSPORT SYSTEM PERMEASE PROTEIN"/>
    <property type="match status" value="1"/>
</dbReference>
<dbReference type="Proteomes" id="UP001063368">
    <property type="component" value="Chromosome"/>
</dbReference>
<feature type="transmembrane region" description="Helical" evidence="7">
    <location>
        <begin position="43"/>
        <end position="65"/>
    </location>
</feature>
<keyword evidence="3" id="KW-1003">Cell membrane</keyword>
<keyword evidence="11" id="KW-1185">Reference proteome</keyword>
<evidence type="ECO:0000313" key="10">
    <source>
        <dbReference type="EMBL" id="UYB35862.1"/>
    </source>
</evidence>
<comment type="subcellular location">
    <subcellularLocation>
        <location evidence="1 7">Cell membrane</location>
        <topology evidence="1 7">Multi-pass membrane protein</topology>
    </subcellularLocation>
</comment>
<dbReference type="Pfam" id="PF00528">
    <property type="entry name" value="BPD_transp_1"/>
    <property type="match status" value="2"/>
</dbReference>
<dbReference type="NCBIfam" id="TIGR01097">
    <property type="entry name" value="PhnE"/>
    <property type="match status" value="2"/>
</dbReference>
<dbReference type="InterPro" id="IPR000515">
    <property type="entry name" value="MetI-like"/>
</dbReference>
<feature type="transmembrane region" description="Helical" evidence="7">
    <location>
        <begin position="138"/>
        <end position="162"/>
    </location>
</feature>
<gene>
    <name evidence="10" type="primary">phnE</name>
    <name evidence="10" type="ORF">N9A08_14790</name>
</gene>
<keyword evidence="2 7" id="KW-0813">Transport</keyword>
<keyword evidence="5 7" id="KW-1133">Transmembrane helix</keyword>
<evidence type="ECO:0000256" key="7">
    <source>
        <dbReference type="RuleBase" id="RU363032"/>
    </source>
</evidence>
<proteinExistence type="inferred from homology"/>
<dbReference type="InterPro" id="IPR035906">
    <property type="entry name" value="MetI-like_sf"/>
</dbReference>
<evidence type="ECO:0000256" key="1">
    <source>
        <dbReference type="ARBA" id="ARBA00004651"/>
    </source>
</evidence>
<evidence type="ECO:0000259" key="9">
    <source>
        <dbReference type="PROSITE" id="PS50928"/>
    </source>
</evidence>
<keyword evidence="4 7" id="KW-0812">Transmembrane</keyword>
<evidence type="ECO:0000256" key="6">
    <source>
        <dbReference type="ARBA" id="ARBA00023136"/>
    </source>
</evidence>
<evidence type="ECO:0000256" key="3">
    <source>
        <dbReference type="ARBA" id="ARBA00022475"/>
    </source>
</evidence>
<organism evidence="10 11">
    <name type="scientific">Arthrobacter koreensis</name>
    <dbReference type="NCBI Taxonomy" id="199136"/>
    <lineage>
        <taxon>Bacteria</taxon>
        <taxon>Bacillati</taxon>
        <taxon>Actinomycetota</taxon>
        <taxon>Actinomycetes</taxon>
        <taxon>Micrococcales</taxon>
        <taxon>Micrococcaceae</taxon>
        <taxon>Arthrobacter</taxon>
    </lineage>
</organism>
<feature type="region of interest" description="Disordered" evidence="8">
    <location>
        <begin position="1"/>
        <end position="42"/>
    </location>
</feature>
<dbReference type="PROSITE" id="PS50928">
    <property type="entry name" value="ABC_TM1"/>
    <property type="match status" value="2"/>
</dbReference>
<name>A0ABY6FRQ5_9MICC</name>
<dbReference type="SUPFAM" id="SSF161098">
    <property type="entry name" value="MetI-like"/>
    <property type="match status" value="2"/>
</dbReference>
<feature type="transmembrane region" description="Helical" evidence="7">
    <location>
        <begin position="105"/>
        <end position="126"/>
    </location>
</feature>
<protein>
    <submittedName>
        <fullName evidence="10">Phosphonate ABC transporter, permease protein PhnE</fullName>
    </submittedName>
</protein>
<dbReference type="CDD" id="cd06261">
    <property type="entry name" value="TM_PBP2"/>
    <property type="match status" value="2"/>
</dbReference>
<evidence type="ECO:0000256" key="4">
    <source>
        <dbReference type="ARBA" id="ARBA00022692"/>
    </source>
</evidence>
<keyword evidence="6 7" id="KW-0472">Membrane</keyword>
<dbReference type="EMBL" id="CP106856">
    <property type="protein sequence ID" value="UYB35862.1"/>
    <property type="molecule type" value="Genomic_DNA"/>
</dbReference>
<feature type="compositionally biased region" description="Basic and acidic residues" evidence="8">
    <location>
        <begin position="8"/>
        <end position="26"/>
    </location>
</feature>
<feature type="transmembrane region" description="Helical" evidence="7">
    <location>
        <begin position="236"/>
        <end position="254"/>
    </location>
</feature>
<sequence length="565" mass="59571">MSGTTRQIVEDPRTPRPGSREPRDGQRPSAPRTSPPGSKRPRVSAATLGIPLAYLAVTVFGVWWIDIRPAAVAAGFGDIARLLERMVPPTTGPVSDLLTLALETLWIAIAGTGLATIASVFLAAAASRHFTGPKLVRWLAQGIIIVTRAVPSLIFAILFVRIFGLGPLAGGLAIAVHSIGMIGKMMADVFEEQSPSPREAIASVGASRLQNFVSTTLTRALPAVTSLVIYRLDINVRASAVLGLVGAGGIGVALQTAIGSLNYRRAAGIILVIVALLLILELVAYLVQRAVAEHADEHTQSQLHVAGSTPAAPGWNRSRVLRSAAAASAVILFLYSLSQLSLNLSRLGQAWNNALALLSGFVPPVFTEEILLGIFESVIMAFTATFFGVLVGLVIAVLSTRHLVRFEPLSLALRGIVVFMRGIPDIVYALIFVAALGLGPFAGFLALSISCTALASKFFTDSLQNIDPAPLRALEATGAGRIQVFVSGVWPQFVPSFIGNSLFTSDLALRESAVLGIVGAGGIGFLLDESVATLHYQQTAGILIGLIVVVVALESVARWARRKVI</sequence>
<evidence type="ECO:0000256" key="2">
    <source>
        <dbReference type="ARBA" id="ARBA00022448"/>
    </source>
</evidence>
<dbReference type="PANTHER" id="PTHR30043:SF1">
    <property type="entry name" value="ABC TRANSPORT SYSTEM PERMEASE PROTEIN P69"/>
    <property type="match status" value="1"/>
</dbReference>
<dbReference type="Gene3D" id="1.10.3720.10">
    <property type="entry name" value="MetI-like"/>
    <property type="match status" value="2"/>
</dbReference>
<evidence type="ECO:0000256" key="5">
    <source>
        <dbReference type="ARBA" id="ARBA00022989"/>
    </source>
</evidence>
<feature type="transmembrane region" description="Helical" evidence="7">
    <location>
        <begin position="266"/>
        <end position="287"/>
    </location>
</feature>
<dbReference type="InterPro" id="IPR005769">
    <property type="entry name" value="PhnE/PtxC"/>
</dbReference>
<evidence type="ECO:0000313" key="11">
    <source>
        <dbReference type="Proteomes" id="UP001063368"/>
    </source>
</evidence>
<dbReference type="RefSeq" id="WP_263127742.1">
    <property type="nucleotide sequence ID" value="NZ_CP106856.1"/>
</dbReference>
<feature type="transmembrane region" description="Helical" evidence="7">
    <location>
        <begin position="320"/>
        <end position="338"/>
    </location>
</feature>
<feature type="transmembrane region" description="Helical" evidence="7">
    <location>
        <begin position="539"/>
        <end position="560"/>
    </location>
</feature>
<feature type="domain" description="ABC transmembrane type-1" evidence="9">
    <location>
        <begin position="101"/>
        <end position="284"/>
    </location>
</feature>